<comment type="caution">
    <text evidence="1">The sequence shown here is derived from an EMBL/GenBank/DDBJ whole genome shotgun (WGS) entry which is preliminary data.</text>
</comment>
<dbReference type="AlphaFoldDB" id="A0A8K0S919"/>
<proteinExistence type="predicted"/>
<dbReference type="EMBL" id="JAGPXF010000001">
    <property type="protein sequence ID" value="KAH7263047.1"/>
    <property type="molecule type" value="Genomic_DNA"/>
</dbReference>
<accession>A0A8K0S919</accession>
<evidence type="ECO:0000313" key="2">
    <source>
        <dbReference type="Proteomes" id="UP000813427"/>
    </source>
</evidence>
<evidence type="ECO:0000313" key="1">
    <source>
        <dbReference type="EMBL" id="KAH7263047.1"/>
    </source>
</evidence>
<keyword evidence="2" id="KW-1185">Reference proteome</keyword>
<name>A0A8K0S919_9HYPO</name>
<protein>
    <submittedName>
        <fullName evidence="1">Uncharacterized protein</fullName>
    </submittedName>
</protein>
<reference evidence="1" key="1">
    <citation type="journal article" date="2021" name="Nat. Commun.">
        <title>Genetic determinants of endophytism in the Arabidopsis root mycobiome.</title>
        <authorList>
            <person name="Mesny F."/>
            <person name="Miyauchi S."/>
            <person name="Thiergart T."/>
            <person name="Pickel B."/>
            <person name="Atanasova L."/>
            <person name="Karlsson M."/>
            <person name="Huettel B."/>
            <person name="Barry K.W."/>
            <person name="Haridas S."/>
            <person name="Chen C."/>
            <person name="Bauer D."/>
            <person name="Andreopoulos W."/>
            <person name="Pangilinan J."/>
            <person name="LaButti K."/>
            <person name="Riley R."/>
            <person name="Lipzen A."/>
            <person name="Clum A."/>
            <person name="Drula E."/>
            <person name="Henrissat B."/>
            <person name="Kohler A."/>
            <person name="Grigoriev I.V."/>
            <person name="Martin F.M."/>
            <person name="Hacquard S."/>
        </authorList>
    </citation>
    <scope>NUCLEOTIDE SEQUENCE</scope>
    <source>
        <strain evidence="1">MPI-SDFR-AT-0068</strain>
    </source>
</reference>
<organism evidence="1 2">
    <name type="scientific">Fusarium tricinctum</name>
    <dbReference type="NCBI Taxonomy" id="61284"/>
    <lineage>
        <taxon>Eukaryota</taxon>
        <taxon>Fungi</taxon>
        <taxon>Dikarya</taxon>
        <taxon>Ascomycota</taxon>
        <taxon>Pezizomycotina</taxon>
        <taxon>Sordariomycetes</taxon>
        <taxon>Hypocreomycetidae</taxon>
        <taxon>Hypocreales</taxon>
        <taxon>Nectriaceae</taxon>
        <taxon>Fusarium</taxon>
        <taxon>Fusarium tricinctum species complex</taxon>
    </lineage>
</organism>
<gene>
    <name evidence="1" type="ORF">BKA59DRAFT_464969</name>
</gene>
<dbReference type="OrthoDB" id="10390114at2759"/>
<dbReference type="Proteomes" id="UP000813427">
    <property type="component" value="Unassembled WGS sequence"/>
</dbReference>
<sequence length="109" mass="13014">MNGLFLEDNPVANSQHEEKYYQRVALRLGTSWNRIVDWDHLRALVMYVIFARVHFLRANLPRSMVLQDGRVIVYDAHILLCRFLLYKDRYGRPEPNILNWSKHSSDLTR</sequence>